<reference evidence="1" key="1">
    <citation type="submission" date="2021-06" db="EMBL/GenBank/DDBJ databases">
        <authorList>
            <person name="Kallberg Y."/>
            <person name="Tangrot J."/>
            <person name="Rosling A."/>
        </authorList>
    </citation>
    <scope>NUCLEOTIDE SEQUENCE</scope>
    <source>
        <strain evidence="1">MA453B</strain>
    </source>
</reference>
<gene>
    <name evidence="1" type="ORF">DERYTH_LOCUS5766</name>
</gene>
<sequence length="177" mass="20553">KMQKLPAILESLDGDTKKAIMEWADMVQEKHSSDKDLDSDDDENLTYFGDHLLIFEWDETALARRNIQKNTVLTCMYINWFNLYQLRRSLIIFCSTDIRTTFPAHNFPGRGRPLSDSLFYVVDTAGVPADQIIQDILHGLRNLYLLRNVPSLGRVYTVHAERKNTFEAVEIYDVFAY</sequence>
<feature type="non-terminal residue" evidence="1">
    <location>
        <position position="1"/>
    </location>
</feature>
<protein>
    <submittedName>
        <fullName evidence="1">20232_t:CDS:1</fullName>
    </submittedName>
</protein>
<evidence type="ECO:0000313" key="1">
    <source>
        <dbReference type="EMBL" id="CAG8561638.1"/>
    </source>
</evidence>
<dbReference type="AlphaFoldDB" id="A0A9N9BD39"/>
<comment type="caution">
    <text evidence="1">The sequence shown here is derived from an EMBL/GenBank/DDBJ whole genome shotgun (WGS) entry which is preliminary data.</text>
</comment>
<dbReference type="OrthoDB" id="2305053at2759"/>
<keyword evidence="2" id="KW-1185">Reference proteome</keyword>
<dbReference type="Proteomes" id="UP000789405">
    <property type="component" value="Unassembled WGS sequence"/>
</dbReference>
<evidence type="ECO:0000313" key="2">
    <source>
        <dbReference type="Proteomes" id="UP000789405"/>
    </source>
</evidence>
<accession>A0A9N9BD39</accession>
<proteinExistence type="predicted"/>
<organism evidence="1 2">
    <name type="scientific">Dentiscutata erythropus</name>
    <dbReference type="NCBI Taxonomy" id="1348616"/>
    <lineage>
        <taxon>Eukaryota</taxon>
        <taxon>Fungi</taxon>
        <taxon>Fungi incertae sedis</taxon>
        <taxon>Mucoromycota</taxon>
        <taxon>Glomeromycotina</taxon>
        <taxon>Glomeromycetes</taxon>
        <taxon>Diversisporales</taxon>
        <taxon>Gigasporaceae</taxon>
        <taxon>Dentiscutata</taxon>
    </lineage>
</organism>
<dbReference type="EMBL" id="CAJVPY010002473">
    <property type="protein sequence ID" value="CAG8561638.1"/>
    <property type="molecule type" value="Genomic_DNA"/>
</dbReference>
<name>A0A9N9BD39_9GLOM</name>